<sequence length="138" mass="15472">MKVVWSPHAMQRREEIFDYIATDSSDAALWLDTKFSQAAEQLADFPLSGRKSPVDGVRMLIVHTNYQMLYEIEGNEGFTIPPEVISCMTNFSEKPYPAPPSAICCANPCQQIVFKDTACFDSAQGHVRIIPHSNSPLY</sequence>
<protein>
    <submittedName>
        <fullName evidence="2">Plasmid stabilization system protein ParE</fullName>
    </submittedName>
</protein>
<accession>A0A7W8C0U5</accession>
<keyword evidence="1" id="KW-1277">Toxin-antitoxin system</keyword>
<dbReference type="InterPro" id="IPR035093">
    <property type="entry name" value="RelE/ParE_toxin_dom_sf"/>
</dbReference>
<evidence type="ECO:0000313" key="2">
    <source>
        <dbReference type="EMBL" id="MBB5142284.1"/>
    </source>
</evidence>
<dbReference type="Gene3D" id="3.30.2310.20">
    <property type="entry name" value="RelE-like"/>
    <property type="match status" value="1"/>
</dbReference>
<evidence type="ECO:0000313" key="3">
    <source>
        <dbReference type="Proteomes" id="UP000539075"/>
    </source>
</evidence>
<comment type="caution">
    <text evidence="2">The sequence shown here is derived from an EMBL/GenBank/DDBJ whole genome shotgun (WGS) entry which is preliminary data.</text>
</comment>
<evidence type="ECO:0000256" key="1">
    <source>
        <dbReference type="ARBA" id="ARBA00022649"/>
    </source>
</evidence>
<proteinExistence type="predicted"/>
<name>A0A7W8C0U5_9BACT</name>
<dbReference type="Pfam" id="PF05016">
    <property type="entry name" value="ParE_toxin"/>
    <property type="match status" value="1"/>
</dbReference>
<gene>
    <name evidence="2" type="ORF">HNQ38_000347</name>
</gene>
<dbReference type="EMBL" id="JACHGO010000001">
    <property type="protein sequence ID" value="MBB5142284.1"/>
    <property type="molecule type" value="Genomic_DNA"/>
</dbReference>
<keyword evidence="3" id="KW-1185">Reference proteome</keyword>
<organism evidence="2 3">
    <name type="scientific">Desulfovibrio intestinalis</name>
    <dbReference type="NCBI Taxonomy" id="58621"/>
    <lineage>
        <taxon>Bacteria</taxon>
        <taxon>Pseudomonadati</taxon>
        <taxon>Thermodesulfobacteriota</taxon>
        <taxon>Desulfovibrionia</taxon>
        <taxon>Desulfovibrionales</taxon>
        <taxon>Desulfovibrionaceae</taxon>
        <taxon>Desulfovibrio</taxon>
    </lineage>
</organism>
<dbReference type="AlphaFoldDB" id="A0A7W8C0U5"/>
<dbReference type="RefSeq" id="WP_183717625.1">
    <property type="nucleotide sequence ID" value="NZ_JACHGO010000001.1"/>
</dbReference>
<dbReference type="InterPro" id="IPR007712">
    <property type="entry name" value="RelE/ParE_toxin"/>
</dbReference>
<dbReference type="Proteomes" id="UP000539075">
    <property type="component" value="Unassembled WGS sequence"/>
</dbReference>
<reference evidence="2 3" key="1">
    <citation type="submission" date="2020-08" db="EMBL/GenBank/DDBJ databases">
        <title>Genomic Encyclopedia of Type Strains, Phase IV (KMG-IV): sequencing the most valuable type-strain genomes for metagenomic binning, comparative biology and taxonomic classification.</title>
        <authorList>
            <person name="Goeker M."/>
        </authorList>
    </citation>
    <scope>NUCLEOTIDE SEQUENCE [LARGE SCALE GENOMIC DNA]</scope>
    <source>
        <strain evidence="2 3">DSM 11275</strain>
    </source>
</reference>